<feature type="signal peptide" evidence="12">
    <location>
        <begin position="1"/>
        <end position="29"/>
    </location>
</feature>
<feature type="domain" description="TonB-dependent receptor plug" evidence="14">
    <location>
        <begin position="56"/>
        <end position="166"/>
    </location>
</feature>
<accession>A0ABV7XDJ9</accession>
<dbReference type="SUPFAM" id="SSF56935">
    <property type="entry name" value="Porins"/>
    <property type="match status" value="1"/>
</dbReference>
<dbReference type="InterPro" id="IPR012910">
    <property type="entry name" value="Plug_dom"/>
</dbReference>
<feature type="chain" id="PRO_5047145673" evidence="12">
    <location>
        <begin position="30"/>
        <end position="1046"/>
    </location>
</feature>
<reference evidence="16" key="1">
    <citation type="journal article" date="2019" name="Int. J. Syst. Evol. Microbiol.">
        <title>The Global Catalogue of Microorganisms (GCM) 10K type strain sequencing project: providing services to taxonomists for standard genome sequencing and annotation.</title>
        <authorList>
            <consortium name="The Broad Institute Genomics Platform"/>
            <consortium name="The Broad Institute Genome Sequencing Center for Infectious Disease"/>
            <person name="Wu L."/>
            <person name="Ma J."/>
        </authorList>
    </citation>
    <scope>NUCLEOTIDE SEQUENCE [LARGE SCALE GENOMIC DNA]</scope>
    <source>
        <strain evidence="16">KCTC 42644</strain>
    </source>
</reference>
<dbReference type="InterPro" id="IPR037066">
    <property type="entry name" value="Plug_dom_sf"/>
</dbReference>
<dbReference type="PANTHER" id="PTHR47234:SF2">
    <property type="entry name" value="TONB-DEPENDENT RECEPTOR"/>
    <property type="match status" value="1"/>
</dbReference>
<keyword evidence="3 9" id="KW-1134">Transmembrane beta strand</keyword>
<keyword evidence="7 9" id="KW-0472">Membrane</keyword>
<evidence type="ECO:0000313" key="15">
    <source>
        <dbReference type="EMBL" id="MFC3714237.1"/>
    </source>
</evidence>
<evidence type="ECO:0000256" key="4">
    <source>
        <dbReference type="ARBA" id="ARBA00022692"/>
    </source>
</evidence>
<evidence type="ECO:0000256" key="10">
    <source>
        <dbReference type="PROSITE-ProRule" id="PRU10144"/>
    </source>
</evidence>
<dbReference type="InterPro" id="IPR010917">
    <property type="entry name" value="TonB_rcpt_CS"/>
</dbReference>
<proteinExistence type="inferred from homology"/>
<evidence type="ECO:0000256" key="8">
    <source>
        <dbReference type="ARBA" id="ARBA00023237"/>
    </source>
</evidence>
<dbReference type="RefSeq" id="WP_380863531.1">
    <property type="nucleotide sequence ID" value="NZ_JBHRXV010000012.1"/>
</dbReference>
<sequence length="1046" mass="109358">MTTIRFKRTLATTSASMALALGLTGQALAQTTADADTTASEEEIVVTGSLIRNPNLEASSPVSVIGQDEIELQQANVAEELLRELPGATPSIGSAVNNGNGGASFVNLRGMGSNRNVVLLDGQRIAPSNFVGRVDLNNIPLALIQRTETLTGGASTTYGADAIAGVVNFITRKDFAGAEINISEQITEEGDGNRFRADLTVGANFDDGRGNAVFSVGYQETDPVYQGARDISFLNVDSFTGVVGGGSNTSVPSVFSFARAGIVATSPAPAGVLGGNRQVDPALGGAVRATGTNNIYAPFNFNPFNIFQTPFQRFNMFGQANYEIADGVEIFSRGLFSKNTVKTIIAGSGVFATSVTIPVSNPFLSAGLRSQFCASNDFQHGGANGSGANAGAVGNLNTAGIQTLTPAECAAAALATSPTDPNYRTFTTNLSRRAVEAGPRISDFRTQVFDYQVGLRGDFNDNLGYEFSGSYGESENIQTLQGYVLTSRTRQALLATNATTCLNTANGCVPADYFGPEGSLSPGMVNFLTAEATTTNRTSLAQVRGAVSGDVGFTSPWAGEAVGFAVGAEYRDYTATQKADTLSQTPGELGGSGGAAPSIDGSFNVKEIFGEVVAPLVEDKPFFESLSVEAGVRYSKYEVQAPGNPSYDSTTYKVGAQWEPGYGVKFRGQYARAVRAPNIGELFTPLTTGLTTLNTDPCQGTAPLNNAELRAICLAQGAPAFTIGGIQAPTSGQANVTAGGNLALKPEKADTYTFGVVLQPDFVPGLSLAIDWFDIRINGAVGVPTTGDAIAACFGSTPTAPPAGASLTPACTRIGRDPNTGNLNGNPANTSGLFLESSNLGTILTRGIDLSANYTRDLGFANLAMSFVGTWTKDSKFQATPTAINRECVGYYSPNCGSPGGLGTGSIQPEYQFSQRTTLSFGDVDVSLLWRFLDSVQFEPQQFADDLAAALADPTGCPDPQGADTGGCLVQPEFRDIGAYHYFDLSTRFGITENISLTFSVENLFDKAPPLVGATVGTTAFNSGNTYPSTYDALGRKFAVSARVRF</sequence>
<dbReference type="Pfam" id="PF07715">
    <property type="entry name" value="Plug"/>
    <property type="match status" value="1"/>
</dbReference>
<comment type="caution">
    <text evidence="15">The sequence shown here is derived from an EMBL/GenBank/DDBJ whole genome shotgun (WGS) entry which is preliminary data.</text>
</comment>
<keyword evidence="15" id="KW-0675">Receptor</keyword>
<evidence type="ECO:0000313" key="16">
    <source>
        <dbReference type="Proteomes" id="UP001595615"/>
    </source>
</evidence>
<dbReference type="PROSITE" id="PS52016">
    <property type="entry name" value="TONB_DEPENDENT_REC_3"/>
    <property type="match status" value="1"/>
</dbReference>
<gene>
    <name evidence="15" type="ORF">ACFOMD_16840</name>
</gene>
<evidence type="ECO:0000256" key="3">
    <source>
        <dbReference type="ARBA" id="ARBA00022452"/>
    </source>
</evidence>
<evidence type="ECO:0000259" key="13">
    <source>
        <dbReference type="Pfam" id="PF00593"/>
    </source>
</evidence>
<evidence type="ECO:0000256" key="1">
    <source>
        <dbReference type="ARBA" id="ARBA00004571"/>
    </source>
</evidence>
<dbReference type="PANTHER" id="PTHR47234">
    <property type="match status" value="1"/>
</dbReference>
<keyword evidence="8 9" id="KW-0998">Cell outer membrane</keyword>
<keyword evidence="6 11" id="KW-0798">TonB box</keyword>
<keyword evidence="5 12" id="KW-0732">Signal</keyword>
<keyword evidence="16" id="KW-1185">Reference proteome</keyword>
<name>A0ABV7XDJ9_9SPHN</name>
<comment type="subcellular location">
    <subcellularLocation>
        <location evidence="1 9">Cell outer membrane</location>
        <topology evidence="1 9">Multi-pass membrane protein</topology>
    </subcellularLocation>
</comment>
<evidence type="ECO:0000259" key="14">
    <source>
        <dbReference type="Pfam" id="PF07715"/>
    </source>
</evidence>
<evidence type="ECO:0000256" key="2">
    <source>
        <dbReference type="ARBA" id="ARBA00022448"/>
    </source>
</evidence>
<feature type="domain" description="TonB-dependent receptor-like beta-barrel" evidence="13">
    <location>
        <begin position="426"/>
        <end position="1004"/>
    </location>
</feature>
<evidence type="ECO:0000256" key="9">
    <source>
        <dbReference type="PROSITE-ProRule" id="PRU01360"/>
    </source>
</evidence>
<dbReference type="InterPro" id="IPR036942">
    <property type="entry name" value="Beta-barrel_TonB_sf"/>
</dbReference>
<dbReference type="PROSITE" id="PS01156">
    <property type="entry name" value="TONB_DEPENDENT_REC_2"/>
    <property type="match status" value="1"/>
</dbReference>
<protein>
    <submittedName>
        <fullName evidence="15">TonB-dependent receptor domain-containing protein</fullName>
    </submittedName>
</protein>
<keyword evidence="2 9" id="KW-0813">Transport</keyword>
<evidence type="ECO:0000256" key="5">
    <source>
        <dbReference type="ARBA" id="ARBA00022729"/>
    </source>
</evidence>
<evidence type="ECO:0000256" key="6">
    <source>
        <dbReference type="ARBA" id="ARBA00023077"/>
    </source>
</evidence>
<evidence type="ECO:0000256" key="11">
    <source>
        <dbReference type="RuleBase" id="RU003357"/>
    </source>
</evidence>
<dbReference type="Gene3D" id="2.170.130.10">
    <property type="entry name" value="TonB-dependent receptor, plug domain"/>
    <property type="match status" value="1"/>
</dbReference>
<dbReference type="Proteomes" id="UP001595615">
    <property type="component" value="Unassembled WGS sequence"/>
</dbReference>
<dbReference type="Gene3D" id="2.40.170.20">
    <property type="entry name" value="TonB-dependent receptor, beta-barrel domain"/>
    <property type="match status" value="1"/>
</dbReference>
<keyword evidence="4 9" id="KW-0812">Transmembrane</keyword>
<evidence type="ECO:0000256" key="12">
    <source>
        <dbReference type="SAM" id="SignalP"/>
    </source>
</evidence>
<dbReference type="InterPro" id="IPR000531">
    <property type="entry name" value="Beta-barrel_TonB"/>
</dbReference>
<evidence type="ECO:0000256" key="7">
    <source>
        <dbReference type="ARBA" id="ARBA00023136"/>
    </source>
</evidence>
<comment type="similarity">
    <text evidence="9 11">Belongs to the TonB-dependent receptor family.</text>
</comment>
<feature type="short sequence motif" description="TonB C-terminal box" evidence="10">
    <location>
        <begin position="1029"/>
        <end position="1046"/>
    </location>
</feature>
<dbReference type="Pfam" id="PF00593">
    <property type="entry name" value="TonB_dep_Rec_b-barrel"/>
    <property type="match status" value="1"/>
</dbReference>
<dbReference type="InterPro" id="IPR039426">
    <property type="entry name" value="TonB-dep_rcpt-like"/>
</dbReference>
<dbReference type="EMBL" id="JBHRXV010000012">
    <property type="protein sequence ID" value="MFC3714237.1"/>
    <property type="molecule type" value="Genomic_DNA"/>
</dbReference>
<organism evidence="15 16">
    <name type="scientific">Sphingoaurantiacus capsulatus</name>
    <dbReference type="NCBI Taxonomy" id="1771310"/>
    <lineage>
        <taxon>Bacteria</taxon>
        <taxon>Pseudomonadati</taxon>
        <taxon>Pseudomonadota</taxon>
        <taxon>Alphaproteobacteria</taxon>
        <taxon>Sphingomonadales</taxon>
        <taxon>Sphingosinicellaceae</taxon>
        <taxon>Sphingoaurantiacus</taxon>
    </lineage>
</organism>